<name>A0ABW2CD63_9ACTN</name>
<comment type="caution">
    <text evidence="2">The sequence shown here is derived from an EMBL/GenBank/DDBJ whole genome shotgun (WGS) entry which is preliminary data.</text>
</comment>
<dbReference type="InterPro" id="IPR032710">
    <property type="entry name" value="NTF2-like_dom_sf"/>
</dbReference>
<protein>
    <submittedName>
        <fullName evidence="2">Nuclear transport factor 2 family protein</fullName>
    </submittedName>
</protein>
<proteinExistence type="predicted"/>
<gene>
    <name evidence="2" type="ORF">ACFQKB_06060</name>
</gene>
<keyword evidence="3" id="KW-1185">Reference proteome</keyword>
<accession>A0ABW2CD63</accession>
<reference evidence="3" key="1">
    <citation type="journal article" date="2019" name="Int. J. Syst. Evol. Microbiol.">
        <title>The Global Catalogue of Microorganisms (GCM) 10K type strain sequencing project: providing services to taxonomists for standard genome sequencing and annotation.</title>
        <authorList>
            <consortium name="The Broad Institute Genomics Platform"/>
            <consortium name="The Broad Institute Genome Sequencing Center for Infectious Disease"/>
            <person name="Wu L."/>
            <person name="Ma J."/>
        </authorList>
    </citation>
    <scope>NUCLEOTIDE SEQUENCE [LARGE SCALE GENOMIC DNA]</scope>
    <source>
        <strain evidence="3">JCM 3369</strain>
    </source>
</reference>
<dbReference type="Gene3D" id="3.10.450.50">
    <property type="match status" value="1"/>
</dbReference>
<sequence>MDSPLTVVEALCRAAAARRAEELVACYRDSPDLRVYPEGPRWLTEGHAKVADGWRAYVRSPIGLTGVAWEDGPHVRTGTELACVNGILRLRTARGTVRLRLTWMLDRAEDGWRVVHEHGSQPAPDPYAADGWIVEEGR</sequence>
<feature type="domain" description="SnoaL-like" evidence="1">
    <location>
        <begin position="6"/>
        <end position="124"/>
    </location>
</feature>
<evidence type="ECO:0000313" key="3">
    <source>
        <dbReference type="Proteomes" id="UP001596380"/>
    </source>
</evidence>
<dbReference type="SUPFAM" id="SSF54427">
    <property type="entry name" value="NTF2-like"/>
    <property type="match status" value="1"/>
</dbReference>
<dbReference type="RefSeq" id="WP_160823970.1">
    <property type="nucleotide sequence ID" value="NZ_JBHSXE010000001.1"/>
</dbReference>
<dbReference type="EMBL" id="JBHSXS010000002">
    <property type="protein sequence ID" value="MFC6879327.1"/>
    <property type="molecule type" value="Genomic_DNA"/>
</dbReference>
<dbReference type="Proteomes" id="UP001596380">
    <property type="component" value="Unassembled WGS sequence"/>
</dbReference>
<evidence type="ECO:0000313" key="2">
    <source>
        <dbReference type="EMBL" id="MFC6879327.1"/>
    </source>
</evidence>
<organism evidence="2 3">
    <name type="scientific">Actinomadura yumaensis</name>
    <dbReference type="NCBI Taxonomy" id="111807"/>
    <lineage>
        <taxon>Bacteria</taxon>
        <taxon>Bacillati</taxon>
        <taxon>Actinomycetota</taxon>
        <taxon>Actinomycetes</taxon>
        <taxon>Streptosporangiales</taxon>
        <taxon>Thermomonosporaceae</taxon>
        <taxon>Actinomadura</taxon>
    </lineage>
</organism>
<dbReference type="Pfam" id="PF13474">
    <property type="entry name" value="SnoaL_3"/>
    <property type="match status" value="1"/>
</dbReference>
<dbReference type="InterPro" id="IPR037401">
    <property type="entry name" value="SnoaL-like"/>
</dbReference>
<evidence type="ECO:0000259" key="1">
    <source>
        <dbReference type="Pfam" id="PF13474"/>
    </source>
</evidence>